<reference evidence="3" key="1">
    <citation type="submission" date="2024-05" db="EMBL/GenBank/DDBJ databases">
        <authorList>
            <person name="Kim S."/>
            <person name="Heo J."/>
            <person name="Choi H."/>
            <person name="Choi Y."/>
            <person name="Kwon S.-W."/>
            <person name="Kim Y."/>
        </authorList>
    </citation>
    <scope>NUCLEOTIDE SEQUENCE</scope>
    <source>
        <strain evidence="3">KACC 23697</strain>
    </source>
</reference>
<dbReference type="AlphaFoldDB" id="A0AAU7KAR6"/>
<accession>A0AAU7KAR6</accession>
<dbReference type="InterPro" id="IPR050249">
    <property type="entry name" value="Pseudomonas-type_ThrB"/>
</dbReference>
<dbReference type="GO" id="GO:0009088">
    <property type="term" value="P:threonine biosynthetic process"/>
    <property type="evidence" value="ECO:0007669"/>
    <property type="project" value="TreeGrafter"/>
</dbReference>
<dbReference type="SUPFAM" id="SSF56112">
    <property type="entry name" value="Protein kinase-like (PK-like)"/>
    <property type="match status" value="1"/>
</dbReference>
<sequence length="320" mass="36613">MNADFSDMVINAAAALWGAEPHHKLNGTNHDIYQVTINAEPAVMRVTPVEHRDIDSILGEIEFMQFLQGKVPVPKVIRSAGHKLAEQVRVDGQQVIVCMFELIKGLPLNRDSIAQTSIIQLWGETMGSLRNFSRQYDPNKHYYRKLDGDVLINFAKQRIKKEPHILELLKNKWAEILSSQLIQKEWGIIHGDLTQSNMHFYDKKLYLFDFDECMLAPYLYDVAITIHITLLSLAGKDNYQIAAENFIKNLLTGYKKQCNTTIDTASLMLLMDFYNMLIYVHISQFADHPFKAHVLNAMNTGTLAGLEITKIIYEINNQDD</sequence>
<dbReference type="RefSeq" id="WP_406826868.1">
    <property type="nucleotide sequence ID" value="NZ_CP157485.1"/>
</dbReference>
<evidence type="ECO:0000256" key="1">
    <source>
        <dbReference type="ARBA" id="ARBA00038240"/>
    </source>
</evidence>
<comment type="similarity">
    <text evidence="1">Belongs to the pseudomonas-type ThrB family.</text>
</comment>
<gene>
    <name evidence="3" type="ORF">ABEG20_08075</name>
</gene>
<dbReference type="PANTHER" id="PTHR21064">
    <property type="entry name" value="AMINOGLYCOSIDE PHOSPHOTRANSFERASE DOMAIN-CONTAINING PROTEIN-RELATED"/>
    <property type="match status" value="1"/>
</dbReference>
<dbReference type="GO" id="GO:0004413">
    <property type="term" value="F:homoserine kinase activity"/>
    <property type="evidence" value="ECO:0007669"/>
    <property type="project" value="TreeGrafter"/>
</dbReference>
<dbReference type="Gene3D" id="3.90.1200.10">
    <property type="match status" value="1"/>
</dbReference>
<dbReference type="InterPro" id="IPR002575">
    <property type="entry name" value="Aminoglycoside_PTrfase"/>
</dbReference>
<feature type="domain" description="Aminoglycoside phosphotransferase" evidence="2">
    <location>
        <begin position="27"/>
        <end position="227"/>
    </location>
</feature>
<dbReference type="Pfam" id="PF01636">
    <property type="entry name" value="APH"/>
    <property type="match status" value="1"/>
</dbReference>
<proteinExistence type="inferred from homology"/>
<protein>
    <submittedName>
        <fullName evidence="3">Phosphotransferase</fullName>
    </submittedName>
</protein>
<evidence type="ECO:0000313" key="3">
    <source>
        <dbReference type="EMBL" id="XBO49555.1"/>
    </source>
</evidence>
<name>A0AAU7KAR6_9SPHI</name>
<evidence type="ECO:0000259" key="2">
    <source>
        <dbReference type="Pfam" id="PF01636"/>
    </source>
</evidence>
<dbReference type="InterPro" id="IPR011009">
    <property type="entry name" value="Kinase-like_dom_sf"/>
</dbReference>
<dbReference type="PANTHER" id="PTHR21064:SF6">
    <property type="entry name" value="AMINOGLYCOSIDE PHOSPHOTRANSFERASE DOMAIN-CONTAINING PROTEIN"/>
    <property type="match status" value="1"/>
</dbReference>
<dbReference type="EMBL" id="CP157485">
    <property type="protein sequence ID" value="XBO49555.1"/>
    <property type="molecule type" value="Genomic_DNA"/>
</dbReference>
<organism evidence="3">
    <name type="scientific">Pedobacter sp. KACC 23697</name>
    <dbReference type="NCBI Taxonomy" id="3149230"/>
    <lineage>
        <taxon>Bacteria</taxon>
        <taxon>Pseudomonadati</taxon>
        <taxon>Bacteroidota</taxon>
        <taxon>Sphingobacteriia</taxon>
        <taxon>Sphingobacteriales</taxon>
        <taxon>Sphingobacteriaceae</taxon>
        <taxon>Pedobacter</taxon>
    </lineage>
</organism>